<dbReference type="InterPro" id="IPR043129">
    <property type="entry name" value="ATPase_NBD"/>
</dbReference>
<dbReference type="EMBL" id="BJLD01000001">
    <property type="protein sequence ID" value="GEA42379.1"/>
    <property type="molecule type" value="Genomic_DNA"/>
</dbReference>
<dbReference type="RefSeq" id="WP_005530517.1">
    <property type="nucleotide sequence ID" value="NZ_BJLD01000001.1"/>
</dbReference>
<dbReference type="SUPFAM" id="SSF53067">
    <property type="entry name" value="Actin-like ATPase domain"/>
    <property type="match status" value="1"/>
</dbReference>
<dbReference type="PANTHER" id="PTHR18964">
    <property type="entry name" value="ROK (REPRESSOR, ORF, KINASE) FAMILY"/>
    <property type="match status" value="1"/>
</dbReference>
<dbReference type="Pfam" id="PF00480">
    <property type="entry name" value="ROK"/>
    <property type="match status" value="1"/>
</dbReference>
<name>A0AAQ1Z676_CORST</name>
<protein>
    <submittedName>
        <fullName evidence="2">Transcriptional regulator</fullName>
    </submittedName>
</protein>
<dbReference type="InterPro" id="IPR036388">
    <property type="entry name" value="WH-like_DNA-bd_sf"/>
</dbReference>
<sequence length="363" mass="38733">MLKPGPVFTRPRTPAAKCLHLVRLNPIITRSELVEATGLSQPTITRATAALLQKGLVQERNDLTRSRGRGRPTVPLEVAENNWILAGIAVGTSQTHIGFYDTMGRTIREDDVSTPVAQLSEEDFIEHIMAGVNRLMTGLDRKLVSVGVTTSGTVDNEGRITASNLGWENVDIAERLRFQFGVPVVVSSAIPAILGSETQAAELGNTDPVLVLFADDSIGAALSANDEVSQIIPLPATSQLADPEESLTTAAVLRKLGRTGTLAEAVAAAANNPAERKILDDRARQLGEIAALLVNEYQPATVVVAGSAFLDDPAAPKLFAAAVREKAGRSTQLRVIPSLKEIVRAITRAIALDPLLRVPLELF</sequence>
<dbReference type="Pfam" id="PF13412">
    <property type="entry name" value="HTH_24"/>
    <property type="match status" value="1"/>
</dbReference>
<dbReference type="Gene3D" id="3.30.420.40">
    <property type="match status" value="2"/>
</dbReference>
<proteinExistence type="inferred from homology"/>
<comment type="caution">
    <text evidence="2">The sequence shown here is derived from an EMBL/GenBank/DDBJ whole genome shotgun (WGS) entry which is preliminary data.</text>
</comment>
<accession>A0AAQ1Z676</accession>
<gene>
    <name evidence="2" type="ORF">Cst04h_05490</name>
</gene>
<evidence type="ECO:0000313" key="2">
    <source>
        <dbReference type="EMBL" id="GEA42379.1"/>
    </source>
</evidence>
<dbReference type="Gene3D" id="1.10.10.10">
    <property type="entry name" value="Winged helix-like DNA-binding domain superfamily/Winged helix DNA-binding domain"/>
    <property type="match status" value="1"/>
</dbReference>
<evidence type="ECO:0000256" key="1">
    <source>
        <dbReference type="ARBA" id="ARBA00006479"/>
    </source>
</evidence>
<dbReference type="SUPFAM" id="SSF46785">
    <property type="entry name" value="Winged helix' DNA-binding domain"/>
    <property type="match status" value="1"/>
</dbReference>
<comment type="similarity">
    <text evidence="1">Belongs to the ROK (NagC/XylR) family.</text>
</comment>
<evidence type="ECO:0000313" key="3">
    <source>
        <dbReference type="Proteomes" id="UP000315234"/>
    </source>
</evidence>
<organism evidence="2 3">
    <name type="scientific">Corynebacterium striatum</name>
    <dbReference type="NCBI Taxonomy" id="43770"/>
    <lineage>
        <taxon>Bacteria</taxon>
        <taxon>Bacillati</taxon>
        <taxon>Actinomycetota</taxon>
        <taxon>Actinomycetes</taxon>
        <taxon>Mycobacteriales</taxon>
        <taxon>Corynebacteriaceae</taxon>
        <taxon>Corynebacterium</taxon>
    </lineage>
</organism>
<dbReference type="InterPro" id="IPR000600">
    <property type="entry name" value="ROK"/>
</dbReference>
<dbReference type="CDD" id="cd23763">
    <property type="entry name" value="ASKHA_ATPase_ROK"/>
    <property type="match status" value="1"/>
</dbReference>
<dbReference type="AlphaFoldDB" id="A0AAQ1Z676"/>
<dbReference type="Proteomes" id="UP000315234">
    <property type="component" value="Unassembled WGS sequence"/>
</dbReference>
<dbReference type="PANTHER" id="PTHR18964:SF149">
    <property type="entry name" value="BIFUNCTIONAL UDP-N-ACETYLGLUCOSAMINE 2-EPIMERASE_N-ACETYLMANNOSAMINE KINASE"/>
    <property type="match status" value="1"/>
</dbReference>
<dbReference type="InterPro" id="IPR036390">
    <property type="entry name" value="WH_DNA-bd_sf"/>
</dbReference>
<reference evidence="2 3" key="1">
    <citation type="submission" date="2019-06" db="EMBL/GenBank/DDBJ databases">
        <title>Draft genome sequence of Corynebacterium striatum NBRC 15291.</title>
        <authorList>
            <person name="Miura T."/>
            <person name="Furukawa M."/>
            <person name="Shimamura M."/>
            <person name="Ohyama Y."/>
            <person name="Yamazoe A."/>
            <person name="Kawasaki H."/>
        </authorList>
    </citation>
    <scope>NUCLEOTIDE SEQUENCE [LARGE SCALE GENOMIC DNA]</scope>
    <source>
        <strain evidence="2 3">NBRC 15291</strain>
    </source>
</reference>